<accession>A0ABQ4D8D8</accession>
<evidence type="ECO:0000256" key="2">
    <source>
        <dbReference type="SAM" id="MobiDB-lite"/>
    </source>
</evidence>
<dbReference type="InterPro" id="IPR050807">
    <property type="entry name" value="TransReg_Diox_bact_type"/>
</dbReference>
<dbReference type="EMBL" id="BONN01000002">
    <property type="protein sequence ID" value="GIG31987.1"/>
    <property type="molecule type" value="Genomic_DNA"/>
</dbReference>
<reference evidence="4 5" key="1">
    <citation type="submission" date="2021-01" db="EMBL/GenBank/DDBJ databases">
        <title>Whole genome shotgun sequence of Cellulomonas oligotrophica NBRC 109435.</title>
        <authorList>
            <person name="Komaki H."/>
            <person name="Tamura T."/>
        </authorList>
    </citation>
    <scope>NUCLEOTIDE SEQUENCE [LARGE SCALE GENOMIC DNA]</scope>
    <source>
        <strain evidence="4 5">NBRC 109435</strain>
    </source>
</reference>
<dbReference type="Gene3D" id="1.10.260.40">
    <property type="entry name" value="lambda repressor-like DNA-binding domains"/>
    <property type="match status" value="1"/>
</dbReference>
<feature type="region of interest" description="Disordered" evidence="2">
    <location>
        <begin position="1"/>
        <end position="33"/>
    </location>
</feature>
<dbReference type="InterPro" id="IPR001387">
    <property type="entry name" value="Cro/C1-type_HTH"/>
</dbReference>
<sequence length="147" mass="15463">MAFCREQIGRTAPPWPSYGRGMTSPAAPPARPTSAWRRTIGRLLRRAREEQGLRLADVAERARLSPQYLSEVERGLKEPSSEVLAALTGALGVTLADLALALGSELEQRRAPVRVLHLTSQGGSSSVVGAGPVGASAWGPDVVALAA</sequence>
<dbReference type="Proteomes" id="UP000618382">
    <property type="component" value="Unassembled WGS sequence"/>
</dbReference>
<gene>
    <name evidence="4" type="ORF">Col01nite_11460</name>
</gene>
<dbReference type="PANTHER" id="PTHR46797:SF1">
    <property type="entry name" value="METHYLPHOSPHONATE SYNTHASE"/>
    <property type="match status" value="1"/>
</dbReference>
<evidence type="ECO:0000313" key="4">
    <source>
        <dbReference type="EMBL" id="GIG31987.1"/>
    </source>
</evidence>
<organism evidence="4 5">
    <name type="scientific">Cellulomonas oligotrophica</name>
    <dbReference type="NCBI Taxonomy" id="931536"/>
    <lineage>
        <taxon>Bacteria</taxon>
        <taxon>Bacillati</taxon>
        <taxon>Actinomycetota</taxon>
        <taxon>Actinomycetes</taxon>
        <taxon>Micrococcales</taxon>
        <taxon>Cellulomonadaceae</taxon>
        <taxon>Cellulomonas</taxon>
    </lineage>
</organism>
<dbReference type="SUPFAM" id="SSF47413">
    <property type="entry name" value="lambda repressor-like DNA-binding domains"/>
    <property type="match status" value="1"/>
</dbReference>
<evidence type="ECO:0000259" key="3">
    <source>
        <dbReference type="PROSITE" id="PS50943"/>
    </source>
</evidence>
<dbReference type="PANTHER" id="PTHR46797">
    <property type="entry name" value="HTH-TYPE TRANSCRIPTIONAL REGULATOR"/>
    <property type="match status" value="1"/>
</dbReference>
<evidence type="ECO:0000256" key="1">
    <source>
        <dbReference type="ARBA" id="ARBA00023125"/>
    </source>
</evidence>
<feature type="domain" description="HTH cro/C1-type" evidence="3">
    <location>
        <begin position="44"/>
        <end position="98"/>
    </location>
</feature>
<name>A0ABQ4D8D8_9CELL</name>
<dbReference type="Pfam" id="PF01381">
    <property type="entry name" value="HTH_3"/>
    <property type="match status" value="1"/>
</dbReference>
<evidence type="ECO:0000313" key="5">
    <source>
        <dbReference type="Proteomes" id="UP000618382"/>
    </source>
</evidence>
<proteinExistence type="predicted"/>
<comment type="caution">
    <text evidence="4">The sequence shown here is derived from an EMBL/GenBank/DDBJ whole genome shotgun (WGS) entry which is preliminary data.</text>
</comment>
<dbReference type="SMART" id="SM00530">
    <property type="entry name" value="HTH_XRE"/>
    <property type="match status" value="1"/>
</dbReference>
<keyword evidence="5" id="KW-1185">Reference proteome</keyword>
<protein>
    <recommendedName>
        <fullName evidence="3">HTH cro/C1-type domain-containing protein</fullName>
    </recommendedName>
</protein>
<keyword evidence="1" id="KW-0238">DNA-binding</keyword>
<dbReference type="CDD" id="cd00093">
    <property type="entry name" value="HTH_XRE"/>
    <property type="match status" value="1"/>
</dbReference>
<dbReference type="PROSITE" id="PS50943">
    <property type="entry name" value="HTH_CROC1"/>
    <property type="match status" value="1"/>
</dbReference>
<dbReference type="InterPro" id="IPR010982">
    <property type="entry name" value="Lambda_DNA-bd_dom_sf"/>
</dbReference>